<feature type="binding site" evidence="13">
    <location>
        <position position="26"/>
    </location>
    <ligand>
        <name>Zn(2+)</name>
        <dbReference type="ChEBI" id="CHEBI:29105"/>
    </ligand>
</feature>
<dbReference type="InterPro" id="IPR015803">
    <property type="entry name" value="Cys-tRNA-ligase"/>
</dbReference>
<feature type="binding site" evidence="13">
    <location>
        <position position="267"/>
    </location>
    <ligand>
        <name>ATP</name>
        <dbReference type="ChEBI" id="CHEBI:30616"/>
    </ligand>
</feature>
<evidence type="ECO:0000256" key="4">
    <source>
        <dbReference type="ARBA" id="ARBA00022490"/>
    </source>
</evidence>
<keyword evidence="6 13" id="KW-0479">Metal-binding</keyword>
<keyword evidence="9 13" id="KW-0067">ATP-binding</keyword>
<evidence type="ECO:0000313" key="15">
    <source>
        <dbReference type="EMBL" id="WWX26229.1"/>
    </source>
</evidence>
<accession>A0ABZ2J5P5</accession>
<feature type="short sequence motif" description="'HIGH' region" evidence="13">
    <location>
        <begin position="28"/>
        <end position="38"/>
    </location>
</feature>
<dbReference type="HAMAP" id="MF_00041">
    <property type="entry name" value="Cys_tRNA_synth"/>
    <property type="match status" value="1"/>
</dbReference>
<keyword evidence="16" id="KW-1185">Reference proteome</keyword>
<feature type="binding site" evidence="13">
    <location>
        <position position="231"/>
    </location>
    <ligand>
        <name>Zn(2+)</name>
        <dbReference type="ChEBI" id="CHEBI:29105"/>
    </ligand>
</feature>
<evidence type="ECO:0000313" key="16">
    <source>
        <dbReference type="Proteomes" id="UP001375370"/>
    </source>
</evidence>
<dbReference type="PANTHER" id="PTHR10890:SF3">
    <property type="entry name" value="CYSTEINE--TRNA LIGASE, CYTOPLASMIC"/>
    <property type="match status" value="1"/>
</dbReference>
<feature type="binding site" evidence="13">
    <location>
        <position position="235"/>
    </location>
    <ligand>
        <name>Zn(2+)</name>
        <dbReference type="ChEBI" id="CHEBI:29105"/>
    </ligand>
</feature>
<dbReference type="InterPro" id="IPR024909">
    <property type="entry name" value="Cys-tRNA/MSH_ligase"/>
</dbReference>
<dbReference type="CDD" id="cd00672">
    <property type="entry name" value="CysRS_core"/>
    <property type="match status" value="1"/>
</dbReference>
<keyword evidence="7 13" id="KW-0547">Nucleotide-binding</keyword>
<dbReference type="Pfam" id="PF23493">
    <property type="entry name" value="CysS_C"/>
    <property type="match status" value="1"/>
</dbReference>
<dbReference type="SUPFAM" id="SSF52374">
    <property type="entry name" value="Nucleotidylyl transferase"/>
    <property type="match status" value="1"/>
</dbReference>
<evidence type="ECO:0000256" key="9">
    <source>
        <dbReference type="ARBA" id="ARBA00022840"/>
    </source>
</evidence>
<gene>
    <name evidence="13 15" type="primary">cysS</name>
    <name evidence="15" type="ORF">V8247_04465</name>
</gene>
<keyword evidence="11 13" id="KW-0030">Aminoacyl-tRNA synthetase</keyword>
<keyword evidence="8 13" id="KW-0862">Zinc</keyword>
<dbReference type="Pfam" id="PF09190">
    <property type="entry name" value="DALR_2"/>
    <property type="match status" value="1"/>
</dbReference>
<dbReference type="InterPro" id="IPR014729">
    <property type="entry name" value="Rossmann-like_a/b/a_fold"/>
</dbReference>
<dbReference type="SUPFAM" id="SSF47323">
    <property type="entry name" value="Anticodon-binding domain of a subclass of class I aminoacyl-tRNA synthetases"/>
    <property type="match status" value="1"/>
</dbReference>
<evidence type="ECO:0000256" key="11">
    <source>
        <dbReference type="ARBA" id="ARBA00023146"/>
    </source>
</evidence>
<name>A0ABZ2J5P5_9CHLR</name>
<dbReference type="InterPro" id="IPR032678">
    <property type="entry name" value="tRNA-synt_1_cat_dom"/>
</dbReference>
<keyword evidence="5 13" id="KW-0436">Ligase</keyword>
<dbReference type="InterPro" id="IPR015273">
    <property type="entry name" value="Cys-tRNA-synt_Ia_DALR"/>
</dbReference>
<dbReference type="PRINTS" id="PR00983">
    <property type="entry name" value="TRNASYNTHCYS"/>
</dbReference>
<comment type="subcellular location">
    <subcellularLocation>
        <location evidence="1 13">Cytoplasm</location>
    </subcellularLocation>
</comment>
<dbReference type="NCBIfam" id="TIGR00435">
    <property type="entry name" value="cysS"/>
    <property type="match status" value="1"/>
</dbReference>
<dbReference type="PANTHER" id="PTHR10890">
    <property type="entry name" value="CYSTEINYL-TRNA SYNTHETASE"/>
    <property type="match status" value="1"/>
</dbReference>
<proteinExistence type="inferred from homology"/>
<evidence type="ECO:0000256" key="12">
    <source>
        <dbReference type="ARBA" id="ARBA00047398"/>
    </source>
</evidence>
<comment type="similarity">
    <text evidence="2 13">Belongs to the class-I aminoacyl-tRNA synthetase family.</text>
</comment>
<dbReference type="EMBL" id="CP146612">
    <property type="protein sequence ID" value="WWX26229.1"/>
    <property type="molecule type" value="Genomic_DNA"/>
</dbReference>
<dbReference type="EC" id="6.1.1.16" evidence="13"/>
<dbReference type="SMART" id="SM00840">
    <property type="entry name" value="DALR_2"/>
    <property type="match status" value="1"/>
</dbReference>
<evidence type="ECO:0000256" key="3">
    <source>
        <dbReference type="ARBA" id="ARBA00011245"/>
    </source>
</evidence>
<reference evidence="15 16" key="1">
    <citation type="submission" date="2024-03" db="EMBL/GenBank/DDBJ databases">
        <title>A Dehalogenimonas Isolated from Estuarine Sediments Dihaloeliminates Chlorinated Alkanes.</title>
        <authorList>
            <person name="Yang Y."/>
            <person name="Wang H."/>
        </authorList>
    </citation>
    <scope>NUCLEOTIDE SEQUENCE [LARGE SCALE GENOMIC DNA]</scope>
    <source>
        <strain evidence="15 16">W</strain>
    </source>
</reference>
<comment type="subunit">
    <text evidence="3 13">Monomer.</text>
</comment>
<evidence type="ECO:0000256" key="6">
    <source>
        <dbReference type="ARBA" id="ARBA00022723"/>
    </source>
</evidence>
<keyword evidence="4 13" id="KW-0963">Cytoplasm</keyword>
<comment type="catalytic activity">
    <reaction evidence="12 13">
        <text>tRNA(Cys) + L-cysteine + ATP = L-cysteinyl-tRNA(Cys) + AMP + diphosphate</text>
        <dbReference type="Rhea" id="RHEA:17773"/>
        <dbReference type="Rhea" id="RHEA-COMP:9661"/>
        <dbReference type="Rhea" id="RHEA-COMP:9679"/>
        <dbReference type="ChEBI" id="CHEBI:30616"/>
        <dbReference type="ChEBI" id="CHEBI:33019"/>
        <dbReference type="ChEBI" id="CHEBI:35235"/>
        <dbReference type="ChEBI" id="CHEBI:78442"/>
        <dbReference type="ChEBI" id="CHEBI:78517"/>
        <dbReference type="ChEBI" id="CHEBI:456215"/>
        <dbReference type="EC" id="6.1.1.16"/>
    </reaction>
</comment>
<evidence type="ECO:0000256" key="5">
    <source>
        <dbReference type="ARBA" id="ARBA00022598"/>
    </source>
</evidence>
<protein>
    <recommendedName>
        <fullName evidence="13">Cysteine--tRNA ligase</fullName>
        <ecNumber evidence="13">6.1.1.16</ecNumber>
    </recommendedName>
    <alternativeName>
        <fullName evidence="13">Cysteinyl-tRNA synthetase</fullName>
        <shortName evidence="13">CysRS</shortName>
    </alternativeName>
</protein>
<sequence>MKISNTLSGTKEEFTPQAEQVKMYVCGITPQSAAHIGHAMSYINFDVIRRYLRYLGHPVKYVQNFTDVDDKIIAKAVPLGLTPLELADRNIADFKTDMAALNILPADVYPRVTQEIPAILELVEGLVARGFAYEVKGSVYFRVTRLEDYGKLSHRTLEQMQAGARIEIGEDKEHPMDFVLWKAAKPGEPAWDSPWGQGRPGWHIECSAMGRKYLGETIDIHGGGADLIFPHHENEIAQSESFTGRKPFVRYWLHNGLLQLGGEKMSKSLGNLITIKEALTKYSADALRVFVLSSHYRSPLTYADEIIEGAEKGARRLAQAAEDRHGKTGAASFDSQPYRERFMTAMDDDFNTPRALAALFDLAREINRLEAVGGSVAPARALLRELGGVMGLRLETTAAPTGDDTALLAAAAEIWQAAGRRAVDWEGDTARAMTDLLTLRTELRRDKHYAEADNLRNRLDDAGVIIKDTPAGPVWEFKAG</sequence>
<evidence type="ECO:0000256" key="8">
    <source>
        <dbReference type="ARBA" id="ARBA00022833"/>
    </source>
</evidence>
<feature type="domain" description="Cysteinyl-tRNA synthetase class Ia DALR" evidence="14">
    <location>
        <begin position="341"/>
        <end position="401"/>
    </location>
</feature>
<dbReference type="Gene3D" id="3.40.50.620">
    <property type="entry name" value="HUPs"/>
    <property type="match status" value="1"/>
</dbReference>
<dbReference type="Pfam" id="PF01406">
    <property type="entry name" value="tRNA-synt_1e"/>
    <property type="match status" value="1"/>
</dbReference>
<comment type="cofactor">
    <cofactor evidence="13">
        <name>Zn(2+)</name>
        <dbReference type="ChEBI" id="CHEBI:29105"/>
    </cofactor>
    <text evidence="13">Binds 1 zinc ion per subunit.</text>
</comment>
<dbReference type="InterPro" id="IPR009080">
    <property type="entry name" value="tRNAsynth_Ia_anticodon-bd"/>
</dbReference>
<dbReference type="GO" id="GO:0004817">
    <property type="term" value="F:cysteine-tRNA ligase activity"/>
    <property type="evidence" value="ECO:0007669"/>
    <property type="project" value="UniProtKB-EC"/>
</dbReference>
<organism evidence="15 16">
    <name type="scientific">Candidatus Dehalogenimonas loeffleri</name>
    <dbReference type="NCBI Taxonomy" id="3127115"/>
    <lineage>
        <taxon>Bacteria</taxon>
        <taxon>Bacillati</taxon>
        <taxon>Chloroflexota</taxon>
        <taxon>Dehalococcoidia</taxon>
        <taxon>Dehalococcoidales</taxon>
        <taxon>Dehalococcoidaceae</taxon>
        <taxon>Dehalogenimonas</taxon>
    </lineage>
</organism>
<feature type="short sequence motif" description="'KMSKS' region" evidence="13">
    <location>
        <begin position="264"/>
        <end position="268"/>
    </location>
</feature>
<feature type="binding site" evidence="13">
    <location>
        <position position="206"/>
    </location>
    <ligand>
        <name>Zn(2+)</name>
        <dbReference type="ChEBI" id="CHEBI:29105"/>
    </ligand>
</feature>
<evidence type="ECO:0000256" key="7">
    <source>
        <dbReference type="ARBA" id="ARBA00022741"/>
    </source>
</evidence>
<dbReference type="InterPro" id="IPR056411">
    <property type="entry name" value="CysS_C"/>
</dbReference>
<evidence type="ECO:0000259" key="14">
    <source>
        <dbReference type="SMART" id="SM00840"/>
    </source>
</evidence>
<dbReference type="RefSeq" id="WP_338739196.1">
    <property type="nucleotide sequence ID" value="NZ_CP146612.1"/>
</dbReference>
<evidence type="ECO:0000256" key="13">
    <source>
        <dbReference type="HAMAP-Rule" id="MF_00041"/>
    </source>
</evidence>
<dbReference type="Gene3D" id="1.20.120.1910">
    <property type="entry name" value="Cysteine-tRNA ligase, C-terminal anti-codon recognition domain"/>
    <property type="match status" value="1"/>
</dbReference>
<dbReference type="Proteomes" id="UP001375370">
    <property type="component" value="Chromosome"/>
</dbReference>
<evidence type="ECO:0000256" key="10">
    <source>
        <dbReference type="ARBA" id="ARBA00022917"/>
    </source>
</evidence>
<evidence type="ECO:0000256" key="2">
    <source>
        <dbReference type="ARBA" id="ARBA00005594"/>
    </source>
</evidence>
<keyword evidence="10 13" id="KW-0648">Protein biosynthesis</keyword>
<evidence type="ECO:0000256" key="1">
    <source>
        <dbReference type="ARBA" id="ARBA00004496"/>
    </source>
</evidence>